<dbReference type="CDD" id="cd04685">
    <property type="entry name" value="NUDIX_Hydrolase"/>
    <property type="match status" value="1"/>
</dbReference>
<keyword evidence="4" id="KW-0460">Magnesium</keyword>
<dbReference type="PANTHER" id="PTHR43046">
    <property type="entry name" value="GDP-MANNOSE MANNOSYL HYDROLASE"/>
    <property type="match status" value="1"/>
</dbReference>
<evidence type="ECO:0000313" key="7">
    <source>
        <dbReference type="Proteomes" id="UP000182130"/>
    </source>
</evidence>
<evidence type="ECO:0000256" key="1">
    <source>
        <dbReference type="ARBA" id="ARBA00001946"/>
    </source>
</evidence>
<dbReference type="Proteomes" id="UP000182130">
    <property type="component" value="Unassembled WGS sequence"/>
</dbReference>
<dbReference type="InterPro" id="IPR015797">
    <property type="entry name" value="NUDIX_hydrolase-like_dom_sf"/>
</dbReference>
<dbReference type="PROSITE" id="PS51462">
    <property type="entry name" value="NUDIX"/>
    <property type="match status" value="1"/>
</dbReference>
<dbReference type="OrthoDB" id="9804442at2"/>
<accession>A0A1G8VVY5</accession>
<dbReference type="Pfam" id="PF00293">
    <property type="entry name" value="NUDIX"/>
    <property type="match status" value="1"/>
</dbReference>
<evidence type="ECO:0000256" key="3">
    <source>
        <dbReference type="ARBA" id="ARBA00022801"/>
    </source>
</evidence>
<dbReference type="PRINTS" id="PR00502">
    <property type="entry name" value="NUDIXFAMILY"/>
</dbReference>
<protein>
    <submittedName>
        <fullName evidence="6">ADP-ribose pyrophosphatase YjhB, NUDIX family</fullName>
    </submittedName>
</protein>
<dbReference type="EMBL" id="FNEI01000015">
    <property type="protein sequence ID" value="SDJ70251.1"/>
    <property type="molecule type" value="Genomic_DNA"/>
</dbReference>
<name>A0A1G8VVY5_9MICC</name>
<organism evidence="6 7">
    <name type="scientific">Arthrobacter cupressi</name>
    <dbReference type="NCBI Taxonomy" id="1045773"/>
    <lineage>
        <taxon>Bacteria</taxon>
        <taxon>Bacillati</taxon>
        <taxon>Actinomycetota</taxon>
        <taxon>Actinomycetes</taxon>
        <taxon>Micrococcales</taxon>
        <taxon>Micrococcaceae</taxon>
        <taxon>Arthrobacter</taxon>
    </lineage>
</organism>
<reference evidence="7" key="1">
    <citation type="submission" date="2016-10" db="EMBL/GenBank/DDBJ databases">
        <authorList>
            <person name="Varghese N."/>
            <person name="Submissions S."/>
        </authorList>
    </citation>
    <scope>NUCLEOTIDE SEQUENCE [LARGE SCALE GENOMIC DNA]</scope>
    <source>
        <strain evidence="7">CGMCC 1.10783</strain>
    </source>
</reference>
<evidence type="ECO:0000256" key="5">
    <source>
        <dbReference type="RuleBase" id="RU003476"/>
    </source>
</evidence>
<dbReference type="Gene3D" id="3.90.79.10">
    <property type="entry name" value="Nucleoside Triphosphate Pyrophosphohydrolase"/>
    <property type="match status" value="1"/>
</dbReference>
<dbReference type="InterPro" id="IPR020476">
    <property type="entry name" value="Nudix_hydrolase"/>
</dbReference>
<keyword evidence="7" id="KW-1185">Reference proteome</keyword>
<dbReference type="InterPro" id="IPR000086">
    <property type="entry name" value="NUDIX_hydrolase_dom"/>
</dbReference>
<dbReference type="InterPro" id="IPR020084">
    <property type="entry name" value="NUDIX_hydrolase_CS"/>
</dbReference>
<dbReference type="STRING" id="1045773.SAMN05216555_11524"/>
<evidence type="ECO:0000256" key="2">
    <source>
        <dbReference type="ARBA" id="ARBA00005582"/>
    </source>
</evidence>
<keyword evidence="3 5" id="KW-0378">Hydrolase</keyword>
<evidence type="ECO:0000256" key="4">
    <source>
        <dbReference type="ARBA" id="ARBA00022842"/>
    </source>
</evidence>
<dbReference type="RefSeq" id="WP_074590632.1">
    <property type="nucleotide sequence ID" value="NZ_FNEI01000015.1"/>
</dbReference>
<proteinExistence type="inferred from homology"/>
<dbReference type="PANTHER" id="PTHR43046:SF12">
    <property type="entry name" value="GDP-MANNOSE MANNOSYL HYDROLASE"/>
    <property type="match status" value="1"/>
</dbReference>
<comment type="similarity">
    <text evidence="2 5">Belongs to the Nudix hydrolase family.</text>
</comment>
<dbReference type="AlphaFoldDB" id="A0A1G8VVY5"/>
<evidence type="ECO:0000313" key="6">
    <source>
        <dbReference type="EMBL" id="SDJ70251.1"/>
    </source>
</evidence>
<gene>
    <name evidence="6" type="ORF">SAMN05216555_11524</name>
</gene>
<dbReference type="SUPFAM" id="SSF55811">
    <property type="entry name" value="Nudix"/>
    <property type="match status" value="1"/>
</dbReference>
<sequence length="175" mass="18753">MAFPGNDANDDLPLRLGGRVLLFDEQNRILLMEDSDPADPGKGSWWITPGGGLEPGEDPAQAARRELLEETGIAVDGVHGPVGTSEFLLTFRGVPTLQRDTFFHATAPAGEGQEITLTTAEQASLKGSRWWSLAEIESAEIESAGIGESHVPIYPANLAGLARLSQATRQGHKLR</sequence>
<dbReference type="GO" id="GO:0016787">
    <property type="term" value="F:hydrolase activity"/>
    <property type="evidence" value="ECO:0007669"/>
    <property type="project" value="UniProtKB-KW"/>
</dbReference>
<comment type="cofactor">
    <cofactor evidence="1">
        <name>Mg(2+)</name>
        <dbReference type="ChEBI" id="CHEBI:18420"/>
    </cofactor>
</comment>
<dbReference type="PROSITE" id="PS00893">
    <property type="entry name" value="NUDIX_BOX"/>
    <property type="match status" value="1"/>
</dbReference>